<keyword evidence="3" id="KW-1185">Reference proteome</keyword>
<dbReference type="RefSeq" id="XP_041408561.1">
    <property type="nucleotide sequence ID" value="XM_041552627.1"/>
</dbReference>
<accession>A0A8H2ZM41</accession>
<gene>
    <name evidence="2" type="ORF">KABA2_11S01672</name>
</gene>
<sequence>MNVSTNLPFNAAAVDYTELNLSIVLNIITLTSTFITCSAAPLSGFAAGSCIFNTLALISSLMLNILIGIDNSLPEGGSVGDLFTKIGDELGSKLGNSETPLFKNTIKKMGSIGDIFEYEVTEDGLRCVSVQIGKLGSNILPAVRESVCITPVGLELVTKPHKVSVKSMVSTLRQKLNSKEENGYTQEVASAYAKYGTLGSVIIDKLGELHNMFSANKLSGANTTVSVNVEHDNELMLQIALKLI</sequence>
<evidence type="ECO:0000313" key="2">
    <source>
        <dbReference type="EMBL" id="CAB4256717.1"/>
    </source>
</evidence>
<dbReference type="Proteomes" id="UP000644660">
    <property type="component" value="Unassembled WGS sequence"/>
</dbReference>
<reference evidence="2 3" key="1">
    <citation type="submission" date="2020-05" db="EMBL/GenBank/DDBJ databases">
        <authorList>
            <person name="Casaregola S."/>
            <person name="Devillers H."/>
            <person name="Grondin C."/>
        </authorList>
    </citation>
    <scope>NUCLEOTIDE SEQUENCE [LARGE SCALE GENOMIC DNA]</scope>
    <source>
        <strain evidence="2 3">CLIB 1767</strain>
    </source>
</reference>
<dbReference type="AlphaFoldDB" id="A0A8H2ZM41"/>
<dbReference type="GeneID" id="64859807"/>
<evidence type="ECO:0000313" key="3">
    <source>
        <dbReference type="Proteomes" id="UP000644660"/>
    </source>
</evidence>
<evidence type="ECO:0000256" key="1">
    <source>
        <dbReference type="SAM" id="Phobius"/>
    </source>
</evidence>
<proteinExistence type="predicted"/>
<keyword evidence="1" id="KW-1133">Transmembrane helix</keyword>
<dbReference type="EMBL" id="CAEFZW010000011">
    <property type="protein sequence ID" value="CAB4256717.1"/>
    <property type="molecule type" value="Genomic_DNA"/>
</dbReference>
<comment type="caution">
    <text evidence="2">The sequence shown here is derived from an EMBL/GenBank/DDBJ whole genome shotgun (WGS) entry which is preliminary data.</text>
</comment>
<feature type="transmembrane region" description="Helical" evidence="1">
    <location>
        <begin position="23"/>
        <end position="43"/>
    </location>
</feature>
<dbReference type="OrthoDB" id="4065814at2759"/>
<name>A0A8H2ZM41_9SACH</name>
<protein>
    <submittedName>
        <fullName evidence="2">Uncharacterized protein</fullName>
    </submittedName>
</protein>
<keyword evidence="1" id="KW-0472">Membrane</keyword>
<keyword evidence="1" id="KW-0812">Transmembrane</keyword>
<organism evidence="2 3">
    <name type="scientific">Maudiozyma barnettii</name>
    <dbReference type="NCBI Taxonomy" id="61262"/>
    <lineage>
        <taxon>Eukaryota</taxon>
        <taxon>Fungi</taxon>
        <taxon>Dikarya</taxon>
        <taxon>Ascomycota</taxon>
        <taxon>Saccharomycotina</taxon>
        <taxon>Saccharomycetes</taxon>
        <taxon>Saccharomycetales</taxon>
        <taxon>Saccharomycetaceae</taxon>
        <taxon>Maudiozyma</taxon>
    </lineage>
</organism>